<sequence>MVIADITVVPVPTERKAAYLDFSKRMAEVYRDHGAISVVDYWQSSDSADPADFHADGASYESGELKSIAELVGTNAGESVVVTVTTWPSREVRDRGTAAVTSDPRVLETLDEDPVFDGSRVIGDSFEIAMSVQQEE</sequence>
<dbReference type="Pfam" id="PF07237">
    <property type="entry name" value="DUF1428"/>
    <property type="match status" value="1"/>
</dbReference>
<dbReference type="SUPFAM" id="SSF54909">
    <property type="entry name" value="Dimeric alpha+beta barrel"/>
    <property type="match status" value="1"/>
</dbReference>
<dbReference type="EMBL" id="CP041040">
    <property type="protein sequence ID" value="QDE33510.1"/>
    <property type="molecule type" value="Genomic_DNA"/>
</dbReference>
<reference evidence="1 2" key="1">
    <citation type="submission" date="2019-06" db="EMBL/GenBank/DDBJ databases">
        <title>Complete genome of Microbacterium foliorum M2.</title>
        <authorList>
            <person name="Cao G."/>
        </authorList>
    </citation>
    <scope>NUCLEOTIDE SEQUENCE [LARGE SCALE GENOMIC DNA]</scope>
    <source>
        <strain evidence="1 2">M2</strain>
    </source>
</reference>
<proteinExistence type="predicted"/>
<dbReference type="AlphaFoldDB" id="A0A4Y5YL36"/>
<dbReference type="InterPro" id="IPR011008">
    <property type="entry name" value="Dimeric_a/b-barrel"/>
</dbReference>
<accession>A0A4Y5YL36</accession>
<dbReference type="RefSeq" id="WP_140035806.1">
    <property type="nucleotide sequence ID" value="NZ_CP041040.1"/>
</dbReference>
<dbReference type="OrthoDB" id="9792392at2"/>
<evidence type="ECO:0000313" key="2">
    <source>
        <dbReference type="Proteomes" id="UP000316125"/>
    </source>
</evidence>
<dbReference type="Proteomes" id="UP000316125">
    <property type="component" value="Chromosome"/>
</dbReference>
<gene>
    <name evidence="1" type="ORF">FIV50_01040</name>
</gene>
<name>A0A4Y5YL36_9MICO</name>
<dbReference type="Gene3D" id="3.30.70.100">
    <property type="match status" value="1"/>
</dbReference>
<dbReference type="InterPro" id="IPR009874">
    <property type="entry name" value="DUF1428"/>
</dbReference>
<protein>
    <submittedName>
        <fullName evidence="1">DUF1428 domain-containing protein</fullName>
    </submittedName>
</protein>
<evidence type="ECO:0000313" key="1">
    <source>
        <dbReference type="EMBL" id="QDE33510.1"/>
    </source>
</evidence>
<organism evidence="1 2">
    <name type="scientific">Microbacterium foliorum</name>
    <dbReference type="NCBI Taxonomy" id="104336"/>
    <lineage>
        <taxon>Bacteria</taxon>
        <taxon>Bacillati</taxon>
        <taxon>Actinomycetota</taxon>
        <taxon>Actinomycetes</taxon>
        <taxon>Micrococcales</taxon>
        <taxon>Microbacteriaceae</taxon>
        <taxon>Microbacterium</taxon>
    </lineage>
</organism>